<gene>
    <name evidence="1" type="ORF">QYM36_000745</name>
</gene>
<proteinExistence type="predicted"/>
<dbReference type="InterPro" id="IPR036691">
    <property type="entry name" value="Endo/exonu/phosph_ase_sf"/>
</dbReference>
<accession>A0AA88ITB1</accession>
<sequence>MSFSVLKAMISCNPMNECLLVVPYFLDHTKLTIIACFAPTKETDENKRYKFYEMLQEVTKDVPRHDILCVVKDLNAKIGADRKHCTEAMDPYGIRVINKNTVIIVDYLRSNDLIIGGTLLEHK</sequence>
<organism evidence="1 2">
    <name type="scientific">Artemia franciscana</name>
    <name type="common">Brine shrimp</name>
    <name type="synonym">Artemia sanfranciscana</name>
    <dbReference type="NCBI Taxonomy" id="6661"/>
    <lineage>
        <taxon>Eukaryota</taxon>
        <taxon>Metazoa</taxon>
        <taxon>Ecdysozoa</taxon>
        <taxon>Arthropoda</taxon>
        <taxon>Crustacea</taxon>
        <taxon>Branchiopoda</taxon>
        <taxon>Anostraca</taxon>
        <taxon>Artemiidae</taxon>
        <taxon>Artemia</taxon>
    </lineage>
</organism>
<comment type="caution">
    <text evidence="1">The sequence shown here is derived from an EMBL/GenBank/DDBJ whole genome shotgun (WGS) entry which is preliminary data.</text>
</comment>
<dbReference type="SUPFAM" id="SSF56219">
    <property type="entry name" value="DNase I-like"/>
    <property type="match status" value="1"/>
</dbReference>
<dbReference type="AlphaFoldDB" id="A0AA88ITB1"/>
<dbReference type="Gene3D" id="3.60.10.10">
    <property type="entry name" value="Endonuclease/exonuclease/phosphatase"/>
    <property type="match status" value="1"/>
</dbReference>
<reference evidence="1" key="1">
    <citation type="submission" date="2023-07" db="EMBL/GenBank/DDBJ databases">
        <title>Chromosome-level genome assembly of Artemia franciscana.</title>
        <authorList>
            <person name="Jo E."/>
        </authorList>
    </citation>
    <scope>NUCLEOTIDE SEQUENCE</scope>
    <source>
        <tissue evidence="1">Whole body</tissue>
    </source>
</reference>
<keyword evidence="2" id="KW-1185">Reference proteome</keyword>
<dbReference type="Proteomes" id="UP001187531">
    <property type="component" value="Unassembled WGS sequence"/>
</dbReference>
<evidence type="ECO:0000313" key="1">
    <source>
        <dbReference type="EMBL" id="KAK2726407.1"/>
    </source>
</evidence>
<dbReference type="EMBL" id="JAVRJZ010000002">
    <property type="protein sequence ID" value="KAK2726407.1"/>
    <property type="molecule type" value="Genomic_DNA"/>
</dbReference>
<protein>
    <submittedName>
        <fullName evidence="1">Uncharacterized protein</fullName>
    </submittedName>
</protein>
<name>A0AA88ITB1_ARTSF</name>
<evidence type="ECO:0000313" key="2">
    <source>
        <dbReference type="Proteomes" id="UP001187531"/>
    </source>
</evidence>